<dbReference type="EMBL" id="FOBF01000025">
    <property type="protein sequence ID" value="SEN34341.1"/>
    <property type="molecule type" value="Genomic_DNA"/>
</dbReference>
<dbReference type="Gene3D" id="1.20.1740.10">
    <property type="entry name" value="Amino acid/polyamine transporter I"/>
    <property type="match status" value="1"/>
</dbReference>
<dbReference type="PANTHER" id="PTHR47704:SF1">
    <property type="entry name" value="POTASSIUM TRANSPORTER KIMA"/>
    <property type="match status" value="1"/>
</dbReference>
<evidence type="ECO:0000256" key="4">
    <source>
        <dbReference type="ARBA" id="ARBA00023136"/>
    </source>
</evidence>
<dbReference type="STRING" id="46177.SAMN05660976_07325"/>
<keyword evidence="8" id="KW-1185">Reference proteome</keyword>
<sequence length="693" mass="72821">MSAEGDRTPKLLIVVRLAAFLKRLAVGRALRSEELHERLLPKRLALPIFASDPLSSVAYATQEIFLVLTLAGLAYLSLATWVAVAVVVLLAVVVVSYRQVVTAYPAGGGSYTVASENFGPNTGLVVAAALLVDYVMTVAVSIASGVDNVISAFPALHEHRVGLAVGFVVLLAVVNLRGVRESGRVFAVPTYLFIGAVLVMCAVGLVRWAAGDPPVAESAAASVTPAPGYAQLSGAALALLLLRAFSSGCTALTGVEAISNGVPAFRPPKARNAAATLALMGVAAIAMFGGVTALALISGVHITSDPCLLGGGGPGCAVRPERTVIAQLAAAVFGGPASVGFFAVQAVTALVLILAANTAFNGFPLLASLLARHRYLPLQLHTRGDRLAFSNGIIALAMIAVVLLWAFQASVTGLIHLYILGVFTSFTLSQAGMVRHWNRTLAAEPDPALRRRHRVARAVNAVGAAATGLVLVIVLVTKFAEGAYLAVAAGLLLWLTMRGIRRHYDAVAAELAVTDAATQSAAPGRLFTIVLVARIDAPTLRAIGYARAFRPGHVEAVTVAIDRDESRALAAEWDARGIGVPLKVLDSPYREVARPLTTYVSSIPRRSPRDVVTVVIPEYIVGRWWENLLHNKTSLWLRSRLTLITGVVVVSVPWQLASSHVLTLRPVGRAPGAVRRGEPDPRYAADGDDAALP</sequence>
<feature type="transmembrane region" description="Helical" evidence="6">
    <location>
        <begin position="342"/>
        <end position="366"/>
    </location>
</feature>
<feature type="transmembrane region" description="Helical" evidence="6">
    <location>
        <begin position="455"/>
        <end position="476"/>
    </location>
</feature>
<proteinExistence type="predicted"/>
<feature type="transmembrane region" description="Helical" evidence="6">
    <location>
        <begin position="64"/>
        <end position="97"/>
    </location>
</feature>
<evidence type="ECO:0000256" key="3">
    <source>
        <dbReference type="ARBA" id="ARBA00022989"/>
    </source>
</evidence>
<feature type="transmembrane region" description="Helical" evidence="6">
    <location>
        <begin position="273"/>
        <end position="297"/>
    </location>
</feature>
<name>A0A1H8FRB7_9ACTN</name>
<gene>
    <name evidence="7" type="ORF">SAMN05660976_07325</name>
</gene>
<dbReference type="InterPro" id="IPR002293">
    <property type="entry name" value="AA/rel_permease1"/>
</dbReference>
<evidence type="ECO:0000313" key="8">
    <source>
        <dbReference type="Proteomes" id="UP000198953"/>
    </source>
</evidence>
<feature type="transmembrane region" description="Helical" evidence="6">
    <location>
        <begin position="161"/>
        <end position="179"/>
    </location>
</feature>
<evidence type="ECO:0000256" key="6">
    <source>
        <dbReference type="SAM" id="Phobius"/>
    </source>
</evidence>
<feature type="transmembrane region" description="Helical" evidence="6">
    <location>
        <begin position="230"/>
        <end position="252"/>
    </location>
</feature>
<feature type="transmembrane region" description="Helical" evidence="6">
    <location>
        <begin position="118"/>
        <end position="141"/>
    </location>
</feature>
<evidence type="ECO:0000256" key="2">
    <source>
        <dbReference type="ARBA" id="ARBA00022692"/>
    </source>
</evidence>
<feature type="transmembrane region" description="Helical" evidence="6">
    <location>
        <begin position="387"/>
        <end position="407"/>
    </location>
</feature>
<dbReference type="PANTHER" id="PTHR47704">
    <property type="entry name" value="POTASSIUM TRANSPORTER KIMA"/>
    <property type="match status" value="1"/>
</dbReference>
<evidence type="ECO:0000256" key="1">
    <source>
        <dbReference type="ARBA" id="ARBA00004141"/>
    </source>
</evidence>
<feature type="region of interest" description="Disordered" evidence="5">
    <location>
        <begin position="672"/>
        <end position="693"/>
    </location>
</feature>
<feature type="transmembrane region" description="Helical" evidence="6">
    <location>
        <begin position="191"/>
        <end position="210"/>
    </location>
</feature>
<protein>
    <submittedName>
        <fullName evidence="7">Amino acid/polyamine/organocation transporter, APC superfamily</fullName>
    </submittedName>
</protein>
<keyword evidence="3 6" id="KW-1133">Transmembrane helix</keyword>
<dbReference type="GO" id="GO:0016020">
    <property type="term" value="C:membrane"/>
    <property type="evidence" value="ECO:0007669"/>
    <property type="project" value="UniProtKB-SubCell"/>
</dbReference>
<feature type="compositionally biased region" description="Basic and acidic residues" evidence="5">
    <location>
        <begin position="675"/>
        <end position="685"/>
    </location>
</feature>
<organism evidence="7 8">
    <name type="scientific">Nonomuraea pusilla</name>
    <dbReference type="NCBI Taxonomy" id="46177"/>
    <lineage>
        <taxon>Bacteria</taxon>
        <taxon>Bacillati</taxon>
        <taxon>Actinomycetota</taxon>
        <taxon>Actinomycetes</taxon>
        <taxon>Streptosporangiales</taxon>
        <taxon>Streptosporangiaceae</taxon>
        <taxon>Nonomuraea</taxon>
    </lineage>
</organism>
<evidence type="ECO:0000256" key="5">
    <source>
        <dbReference type="SAM" id="MobiDB-lite"/>
    </source>
</evidence>
<dbReference type="Proteomes" id="UP000198953">
    <property type="component" value="Unassembled WGS sequence"/>
</dbReference>
<dbReference type="Pfam" id="PF13520">
    <property type="entry name" value="AA_permease_2"/>
    <property type="match status" value="1"/>
</dbReference>
<comment type="subcellular location">
    <subcellularLocation>
        <location evidence="1">Membrane</location>
        <topology evidence="1">Multi-pass membrane protein</topology>
    </subcellularLocation>
</comment>
<dbReference type="InterPro" id="IPR053153">
    <property type="entry name" value="APC_K+_Transporter"/>
</dbReference>
<evidence type="ECO:0000313" key="7">
    <source>
        <dbReference type="EMBL" id="SEN34341.1"/>
    </source>
</evidence>
<keyword evidence="4 6" id="KW-0472">Membrane</keyword>
<accession>A0A1H8FRB7</accession>
<keyword evidence="2 6" id="KW-0812">Transmembrane</keyword>
<reference evidence="7 8" key="1">
    <citation type="submission" date="2016-10" db="EMBL/GenBank/DDBJ databases">
        <authorList>
            <person name="de Groot N.N."/>
        </authorList>
    </citation>
    <scope>NUCLEOTIDE SEQUENCE [LARGE SCALE GENOMIC DNA]</scope>
    <source>
        <strain evidence="7 8">DSM 43357</strain>
    </source>
</reference>
<dbReference type="GO" id="GO:0022857">
    <property type="term" value="F:transmembrane transporter activity"/>
    <property type="evidence" value="ECO:0007669"/>
    <property type="project" value="InterPro"/>
</dbReference>
<feature type="transmembrane region" description="Helical" evidence="6">
    <location>
        <begin position="413"/>
        <end position="434"/>
    </location>
</feature>
<dbReference type="AlphaFoldDB" id="A0A1H8FRB7"/>